<dbReference type="Proteomes" id="UP000276133">
    <property type="component" value="Unassembled WGS sequence"/>
</dbReference>
<sequence length="89" mass="10717">MRSFVRSSVYQGYKTVEAQPVSENAFLTKALRFWLYHFYIFQIENKIVFNSKKIEIMLWSLDDHADHSQSFQRKYADFYKMGLYAAPKF</sequence>
<comment type="caution">
    <text evidence="1">The sequence shown here is derived from an EMBL/GenBank/DDBJ whole genome shotgun (WGS) entry which is preliminary data.</text>
</comment>
<dbReference type="AlphaFoldDB" id="A0A3M7QLV1"/>
<accession>A0A3M7QLV1</accession>
<proteinExistence type="predicted"/>
<evidence type="ECO:0000313" key="2">
    <source>
        <dbReference type="Proteomes" id="UP000276133"/>
    </source>
</evidence>
<organism evidence="1 2">
    <name type="scientific">Brachionus plicatilis</name>
    <name type="common">Marine rotifer</name>
    <name type="synonym">Brachionus muelleri</name>
    <dbReference type="NCBI Taxonomy" id="10195"/>
    <lineage>
        <taxon>Eukaryota</taxon>
        <taxon>Metazoa</taxon>
        <taxon>Spiralia</taxon>
        <taxon>Gnathifera</taxon>
        <taxon>Rotifera</taxon>
        <taxon>Eurotatoria</taxon>
        <taxon>Monogononta</taxon>
        <taxon>Pseudotrocha</taxon>
        <taxon>Ploima</taxon>
        <taxon>Brachionidae</taxon>
        <taxon>Brachionus</taxon>
    </lineage>
</organism>
<protein>
    <submittedName>
        <fullName evidence="1">Uncharacterized protein</fullName>
    </submittedName>
</protein>
<gene>
    <name evidence="1" type="ORF">BpHYR1_045578</name>
</gene>
<name>A0A3M7QLV1_BRAPC</name>
<keyword evidence="2" id="KW-1185">Reference proteome</keyword>
<evidence type="ECO:0000313" key="1">
    <source>
        <dbReference type="EMBL" id="RNA12416.1"/>
    </source>
</evidence>
<reference evidence="1 2" key="1">
    <citation type="journal article" date="2018" name="Sci. Rep.">
        <title>Genomic signatures of local adaptation to the degree of environmental predictability in rotifers.</title>
        <authorList>
            <person name="Franch-Gras L."/>
            <person name="Hahn C."/>
            <person name="Garcia-Roger E.M."/>
            <person name="Carmona M.J."/>
            <person name="Serra M."/>
            <person name="Gomez A."/>
        </authorList>
    </citation>
    <scope>NUCLEOTIDE SEQUENCE [LARGE SCALE GENOMIC DNA]</scope>
    <source>
        <strain evidence="1">HYR1</strain>
    </source>
</reference>
<dbReference type="EMBL" id="REGN01005697">
    <property type="protein sequence ID" value="RNA12416.1"/>
    <property type="molecule type" value="Genomic_DNA"/>
</dbReference>